<keyword evidence="7" id="KW-0067">ATP-binding</keyword>
<evidence type="ECO:0000256" key="5">
    <source>
        <dbReference type="ARBA" id="ARBA00022741"/>
    </source>
</evidence>
<dbReference type="SMART" id="SM00387">
    <property type="entry name" value="HATPase_c"/>
    <property type="match status" value="1"/>
</dbReference>
<dbReference type="InterPro" id="IPR036890">
    <property type="entry name" value="HATPase_C_sf"/>
</dbReference>
<evidence type="ECO:0000259" key="10">
    <source>
        <dbReference type="SMART" id="SM00387"/>
    </source>
</evidence>
<dbReference type="GO" id="GO:0000155">
    <property type="term" value="F:phosphorelay sensor kinase activity"/>
    <property type="evidence" value="ECO:0007669"/>
    <property type="project" value="InterPro"/>
</dbReference>
<dbReference type="Gene3D" id="3.30.565.10">
    <property type="entry name" value="Histidine kinase-like ATPase, C-terminal domain"/>
    <property type="match status" value="1"/>
</dbReference>
<evidence type="ECO:0000256" key="8">
    <source>
        <dbReference type="ARBA" id="ARBA00023012"/>
    </source>
</evidence>
<keyword evidence="8" id="KW-0902">Two-component regulatory system</keyword>
<dbReference type="PANTHER" id="PTHR24421:SF10">
    <property type="entry name" value="NITRATE_NITRITE SENSOR PROTEIN NARQ"/>
    <property type="match status" value="1"/>
</dbReference>
<keyword evidence="5" id="KW-0547">Nucleotide-binding</keyword>
<dbReference type="EC" id="2.7.13.3" evidence="2"/>
<dbReference type="AlphaFoldDB" id="A0A6J4MW91"/>
<dbReference type="InterPro" id="IPR011712">
    <property type="entry name" value="Sig_transdc_His_kin_sub3_dim/P"/>
</dbReference>
<feature type="transmembrane region" description="Helical" evidence="9">
    <location>
        <begin position="106"/>
        <end position="126"/>
    </location>
</feature>
<dbReference type="GO" id="GO:0016020">
    <property type="term" value="C:membrane"/>
    <property type="evidence" value="ECO:0007669"/>
    <property type="project" value="InterPro"/>
</dbReference>
<comment type="catalytic activity">
    <reaction evidence="1">
        <text>ATP + protein L-histidine = ADP + protein N-phospho-L-histidine.</text>
        <dbReference type="EC" id="2.7.13.3"/>
    </reaction>
</comment>
<feature type="transmembrane region" description="Helical" evidence="9">
    <location>
        <begin position="133"/>
        <end position="152"/>
    </location>
</feature>
<dbReference type="Pfam" id="PF07730">
    <property type="entry name" value="HisKA_3"/>
    <property type="match status" value="1"/>
</dbReference>
<evidence type="ECO:0000256" key="1">
    <source>
        <dbReference type="ARBA" id="ARBA00000085"/>
    </source>
</evidence>
<dbReference type="SUPFAM" id="SSF55874">
    <property type="entry name" value="ATPase domain of HSP90 chaperone/DNA topoisomerase II/histidine kinase"/>
    <property type="match status" value="1"/>
</dbReference>
<keyword evidence="6 11" id="KW-0418">Kinase</keyword>
<accession>A0A6J4MW91</accession>
<keyword evidence="9" id="KW-0812">Transmembrane</keyword>
<keyword evidence="9" id="KW-1133">Transmembrane helix</keyword>
<feature type="domain" description="Histidine kinase/HSP90-like ATPase" evidence="10">
    <location>
        <begin position="347"/>
        <end position="442"/>
    </location>
</feature>
<dbReference type="Gene3D" id="1.20.5.1930">
    <property type="match status" value="1"/>
</dbReference>
<keyword evidence="9" id="KW-0472">Membrane</keyword>
<sequence length="448" mass="48077">MPTPAPALRRVAHWFGVDDDWERPRPAVGAQDLAWAVAVEAIGLLGLELVRSVDGFDHTTSPVWTQWLAVSTGAVLLLGRRRWPLLVASLAAVHMFVVGIEMPQVMGQMSLQVVYFVALLSGVAWARDRRLMLVVVGTIVLFMFAWLGWQFALGSAVQEFLDDEELSERVGLFPPVLAAVGITLLINALYFGGAIVGGGVSWRAARQRARLEEQALTIAAQAGRLRDQAVVDERLRIARELHDVVAHHVSAMGVQAGAARRVLDRDADAARTALANVEEASRQAVSQMRGLLGTLRAGEQADAEPRTTDPGLADLEGLVEHQAEHGLQVRLEVVEDPDGAAGDVPRAVALTLYRTVQEALTNVRRHSTATSASVVVRVDATGPAPYAEAEVVDSGRPRRGTSGSGLGLLGIRERVATHRGEVEVGPRVTGGYRVRVRLPLVADPGGAT</sequence>
<evidence type="ECO:0000256" key="6">
    <source>
        <dbReference type="ARBA" id="ARBA00022777"/>
    </source>
</evidence>
<protein>
    <recommendedName>
        <fullName evidence="2">histidine kinase</fullName>
        <ecNumber evidence="2">2.7.13.3</ecNumber>
    </recommendedName>
</protein>
<evidence type="ECO:0000256" key="3">
    <source>
        <dbReference type="ARBA" id="ARBA00022553"/>
    </source>
</evidence>
<keyword evidence="3" id="KW-0597">Phosphoprotein</keyword>
<dbReference type="GO" id="GO:0046983">
    <property type="term" value="F:protein dimerization activity"/>
    <property type="evidence" value="ECO:0007669"/>
    <property type="project" value="InterPro"/>
</dbReference>
<evidence type="ECO:0000256" key="4">
    <source>
        <dbReference type="ARBA" id="ARBA00022679"/>
    </source>
</evidence>
<gene>
    <name evidence="11" type="ORF">AVDCRST_MAG32-442</name>
</gene>
<organism evidence="11">
    <name type="scientific">uncultured Nocardioides sp</name>
    <dbReference type="NCBI Taxonomy" id="198441"/>
    <lineage>
        <taxon>Bacteria</taxon>
        <taxon>Bacillati</taxon>
        <taxon>Actinomycetota</taxon>
        <taxon>Actinomycetes</taxon>
        <taxon>Propionibacteriales</taxon>
        <taxon>Nocardioidaceae</taxon>
        <taxon>Nocardioides</taxon>
        <taxon>environmental samples</taxon>
    </lineage>
</organism>
<evidence type="ECO:0000256" key="7">
    <source>
        <dbReference type="ARBA" id="ARBA00022840"/>
    </source>
</evidence>
<dbReference type="InterPro" id="IPR050482">
    <property type="entry name" value="Sensor_HK_TwoCompSys"/>
</dbReference>
<name>A0A6J4MW91_9ACTN</name>
<evidence type="ECO:0000256" key="2">
    <source>
        <dbReference type="ARBA" id="ARBA00012438"/>
    </source>
</evidence>
<feature type="transmembrane region" description="Helical" evidence="9">
    <location>
        <begin position="172"/>
        <end position="200"/>
    </location>
</feature>
<proteinExistence type="predicted"/>
<keyword evidence="4" id="KW-0808">Transferase</keyword>
<evidence type="ECO:0000256" key="9">
    <source>
        <dbReference type="SAM" id="Phobius"/>
    </source>
</evidence>
<dbReference type="InterPro" id="IPR003594">
    <property type="entry name" value="HATPase_dom"/>
</dbReference>
<reference evidence="11" key="1">
    <citation type="submission" date="2020-02" db="EMBL/GenBank/DDBJ databases">
        <authorList>
            <person name="Meier V. D."/>
        </authorList>
    </citation>
    <scope>NUCLEOTIDE SEQUENCE</scope>
    <source>
        <strain evidence="11">AVDCRST_MAG32</strain>
    </source>
</reference>
<evidence type="ECO:0000313" key="11">
    <source>
        <dbReference type="EMBL" id="CAA9369267.1"/>
    </source>
</evidence>
<dbReference type="PANTHER" id="PTHR24421">
    <property type="entry name" value="NITRATE/NITRITE SENSOR PROTEIN NARX-RELATED"/>
    <property type="match status" value="1"/>
</dbReference>
<dbReference type="GO" id="GO:0005524">
    <property type="term" value="F:ATP binding"/>
    <property type="evidence" value="ECO:0007669"/>
    <property type="project" value="UniProtKB-KW"/>
</dbReference>
<feature type="transmembrane region" description="Helical" evidence="9">
    <location>
        <begin position="83"/>
        <end position="100"/>
    </location>
</feature>
<dbReference type="Pfam" id="PF02518">
    <property type="entry name" value="HATPase_c"/>
    <property type="match status" value="1"/>
</dbReference>
<dbReference type="CDD" id="cd16917">
    <property type="entry name" value="HATPase_UhpB-NarQ-NarX-like"/>
    <property type="match status" value="1"/>
</dbReference>
<dbReference type="EMBL" id="CADCUM010000020">
    <property type="protein sequence ID" value="CAA9369267.1"/>
    <property type="molecule type" value="Genomic_DNA"/>
</dbReference>